<dbReference type="EMBL" id="QGKX02000088">
    <property type="protein sequence ID" value="KAF3585508.1"/>
    <property type="molecule type" value="Genomic_DNA"/>
</dbReference>
<gene>
    <name evidence="2" type="ORF">F2Q69_00030466</name>
</gene>
<accession>A0A8S9RYN9</accession>
<protein>
    <submittedName>
        <fullName evidence="2">Uncharacterized protein</fullName>
    </submittedName>
</protein>
<evidence type="ECO:0000313" key="3">
    <source>
        <dbReference type="Proteomes" id="UP000712600"/>
    </source>
</evidence>
<dbReference type="Proteomes" id="UP000712600">
    <property type="component" value="Unassembled WGS sequence"/>
</dbReference>
<feature type="compositionally biased region" description="Basic and acidic residues" evidence="1">
    <location>
        <begin position="55"/>
        <end position="66"/>
    </location>
</feature>
<proteinExistence type="predicted"/>
<feature type="region of interest" description="Disordered" evidence="1">
    <location>
        <begin position="44"/>
        <end position="66"/>
    </location>
</feature>
<dbReference type="AlphaFoldDB" id="A0A8S9RYN9"/>
<sequence length="203" mass="22770">MSTYTAGRYVATELSPKHGRYVATELSPKHGRYVAAELSPKHGRYQPSKYTARSLRSDRALTEDRSLRSDRERTRFGRYIATKLSPKLSCYLATEHVHGQSLRSDQALTEARSLRSNTYLCGSWWSQSRIRIIPRLISDTRSRKSLSLLAEITAITAQLPTTVLDIEEGGSAGDSRSLDPSRPLVSVSFVQKVMICFQCRSNG</sequence>
<reference evidence="2" key="1">
    <citation type="submission" date="2019-12" db="EMBL/GenBank/DDBJ databases">
        <title>Genome sequencing and annotation of Brassica cretica.</title>
        <authorList>
            <person name="Studholme D.J."/>
            <person name="Sarris P."/>
        </authorList>
    </citation>
    <scope>NUCLEOTIDE SEQUENCE</scope>
    <source>
        <strain evidence="2">PFS-109/04</strain>
        <tissue evidence="2">Leaf</tissue>
    </source>
</reference>
<evidence type="ECO:0000256" key="1">
    <source>
        <dbReference type="SAM" id="MobiDB-lite"/>
    </source>
</evidence>
<comment type="caution">
    <text evidence="2">The sequence shown here is derived from an EMBL/GenBank/DDBJ whole genome shotgun (WGS) entry which is preliminary data.</text>
</comment>
<evidence type="ECO:0000313" key="2">
    <source>
        <dbReference type="EMBL" id="KAF3585508.1"/>
    </source>
</evidence>
<name>A0A8S9RYN9_BRACR</name>
<organism evidence="2 3">
    <name type="scientific">Brassica cretica</name>
    <name type="common">Mustard</name>
    <dbReference type="NCBI Taxonomy" id="69181"/>
    <lineage>
        <taxon>Eukaryota</taxon>
        <taxon>Viridiplantae</taxon>
        <taxon>Streptophyta</taxon>
        <taxon>Embryophyta</taxon>
        <taxon>Tracheophyta</taxon>
        <taxon>Spermatophyta</taxon>
        <taxon>Magnoliopsida</taxon>
        <taxon>eudicotyledons</taxon>
        <taxon>Gunneridae</taxon>
        <taxon>Pentapetalae</taxon>
        <taxon>rosids</taxon>
        <taxon>malvids</taxon>
        <taxon>Brassicales</taxon>
        <taxon>Brassicaceae</taxon>
        <taxon>Brassiceae</taxon>
        <taxon>Brassica</taxon>
    </lineage>
</organism>